<keyword evidence="1" id="KW-0812">Transmembrane</keyword>
<name>A0AAJ3NTW5_9MYCO</name>
<proteinExistence type="predicted"/>
<feature type="transmembrane region" description="Helical" evidence="1">
    <location>
        <begin position="25"/>
        <end position="49"/>
    </location>
</feature>
<dbReference type="EMBL" id="LQPR01000008">
    <property type="protein sequence ID" value="ORW74382.1"/>
    <property type="molecule type" value="Genomic_DNA"/>
</dbReference>
<evidence type="ECO:0000256" key="1">
    <source>
        <dbReference type="SAM" id="Phobius"/>
    </source>
</evidence>
<organism evidence="2 3">
    <name type="scientific">Mycobacterium saskatchewanense</name>
    <dbReference type="NCBI Taxonomy" id="220927"/>
    <lineage>
        <taxon>Bacteria</taxon>
        <taxon>Bacillati</taxon>
        <taxon>Actinomycetota</taxon>
        <taxon>Actinomycetes</taxon>
        <taxon>Mycobacteriales</taxon>
        <taxon>Mycobacteriaceae</taxon>
        <taxon>Mycobacterium</taxon>
        <taxon>Mycobacterium simiae complex</taxon>
    </lineage>
</organism>
<keyword evidence="1" id="KW-0472">Membrane</keyword>
<accession>A0AAJ3NTW5</accession>
<keyword evidence="1" id="KW-1133">Transmembrane helix</keyword>
<gene>
    <name evidence="2" type="ORF">AWC23_04750</name>
</gene>
<keyword evidence="3" id="KW-1185">Reference proteome</keyword>
<evidence type="ECO:0000313" key="2">
    <source>
        <dbReference type="EMBL" id="ORW74382.1"/>
    </source>
</evidence>
<evidence type="ECO:0000313" key="3">
    <source>
        <dbReference type="Proteomes" id="UP000193387"/>
    </source>
</evidence>
<dbReference type="Proteomes" id="UP000193387">
    <property type="component" value="Unassembled WGS sequence"/>
</dbReference>
<dbReference type="AlphaFoldDB" id="A0AAJ3NTW5"/>
<sequence length="65" mass="6970">MVGFRRPGNSSRGPSLPRYQLLQPVTQMVCGIAAFMASLYSLVAASVGATARIEPSRSRSIHHIA</sequence>
<reference evidence="2 3" key="1">
    <citation type="submission" date="2016-01" db="EMBL/GenBank/DDBJ databases">
        <title>The new phylogeny of the genus Mycobacterium.</title>
        <authorList>
            <person name="Tarcisio F."/>
            <person name="Conor M."/>
            <person name="Antonella G."/>
            <person name="Elisabetta G."/>
            <person name="Giulia F.S."/>
            <person name="Sara T."/>
            <person name="Anna F."/>
            <person name="Clotilde B."/>
            <person name="Roberto B."/>
            <person name="Veronica D.S."/>
            <person name="Fabio R."/>
            <person name="Monica P."/>
            <person name="Olivier J."/>
            <person name="Enrico T."/>
            <person name="Nicola S."/>
        </authorList>
    </citation>
    <scope>NUCLEOTIDE SEQUENCE [LARGE SCALE GENOMIC DNA]</scope>
    <source>
        <strain evidence="2 3">DSM 44616</strain>
    </source>
</reference>
<comment type="caution">
    <text evidence="2">The sequence shown here is derived from an EMBL/GenBank/DDBJ whole genome shotgun (WGS) entry which is preliminary data.</text>
</comment>
<protein>
    <submittedName>
        <fullName evidence="2">Uncharacterized protein</fullName>
    </submittedName>
</protein>